<gene>
    <name evidence="2" type="ORF">SAMN04488552_2790</name>
</gene>
<dbReference type="EMBL" id="LT629745">
    <property type="protein sequence ID" value="SDS31783.1"/>
    <property type="molecule type" value="Genomic_DNA"/>
</dbReference>
<name>A0A1H1R7W4_9FLAO</name>
<organism evidence="2 3">
    <name type="scientific">Christiangramia echinicola</name>
    <dbReference type="NCBI Taxonomy" id="279359"/>
    <lineage>
        <taxon>Bacteria</taxon>
        <taxon>Pseudomonadati</taxon>
        <taxon>Bacteroidota</taxon>
        <taxon>Flavobacteriia</taxon>
        <taxon>Flavobacteriales</taxon>
        <taxon>Flavobacteriaceae</taxon>
        <taxon>Christiangramia</taxon>
    </lineage>
</organism>
<keyword evidence="3" id="KW-1185">Reference proteome</keyword>
<protein>
    <recommendedName>
        <fullName evidence="4">Lipoprotein</fullName>
    </recommendedName>
</protein>
<keyword evidence="1" id="KW-0732">Signal</keyword>
<reference evidence="2 3" key="1">
    <citation type="submission" date="2016-10" db="EMBL/GenBank/DDBJ databases">
        <authorList>
            <person name="Varghese N."/>
            <person name="Submissions S."/>
        </authorList>
    </citation>
    <scope>NUCLEOTIDE SEQUENCE [LARGE SCALE GENOMIC DNA]</scope>
    <source>
        <strain evidence="2 3">Mar_2010_102</strain>
    </source>
</reference>
<proteinExistence type="predicted"/>
<feature type="chain" id="PRO_5009258534" description="Lipoprotein" evidence="1">
    <location>
        <begin position="24"/>
        <end position="170"/>
    </location>
</feature>
<evidence type="ECO:0000313" key="3">
    <source>
        <dbReference type="Proteomes" id="UP000198858"/>
    </source>
</evidence>
<dbReference type="STRING" id="1250231.SAMN04488552_2790"/>
<accession>A0A1H1R7W4</accession>
<dbReference type="AlphaFoldDB" id="A0A1H1R7W4"/>
<evidence type="ECO:0008006" key="4">
    <source>
        <dbReference type="Google" id="ProtNLM"/>
    </source>
</evidence>
<feature type="signal peptide" evidence="1">
    <location>
        <begin position="1"/>
        <end position="23"/>
    </location>
</feature>
<evidence type="ECO:0000256" key="1">
    <source>
        <dbReference type="SAM" id="SignalP"/>
    </source>
</evidence>
<dbReference type="Proteomes" id="UP000198858">
    <property type="component" value="Chromosome I"/>
</dbReference>
<sequence>MKKHYFFLLISSVLLLSTAGCSSDDDGKFTSDQFVTANVNGVAFQSDQNVGPLGFSRTLTPSGSINLYAKAVSSDGYVMEMQVENYKGPGKYYIGENFYNKSWMKFHHSAETESWSISSNGALNKHSNYIEITSVKDNYIEGKIGCKELRNSLDGVLGAMEGEFRLLFIE</sequence>
<dbReference type="PROSITE" id="PS51257">
    <property type="entry name" value="PROKAR_LIPOPROTEIN"/>
    <property type="match status" value="1"/>
</dbReference>
<dbReference type="RefSeq" id="WP_089663386.1">
    <property type="nucleotide sequence ID" value="NZ_LT629745.1"/>
</dbReference>
<evidence type="ECO:0000313" key="2">
    <source>
        <dbReference type="EMBL" id="SDS31783.1"/>
    </source>
</evidence>